<evidence type="ECO:0000313" key="3">
    <source>
        <dbReference type="Proteomes" id="UP001364156"/>
    </source>
</evidence>
<organism evidence="2 3">
    <name type="scientific">Roseovarius phycicola</name>
    <dbReference type="NCBI Taxonomy" id="3080976"/>
    <lineage>
        <taxon>Bacteria</taxon>
        <taxon>Pseudomonadati</taxon>
        <taxon>Pseudomonadota</taxon>
        <taxon>Alphaproteobacteria</taxon>
        <taxon>Rhodobacterales</taxon>
        <taxon>Roseobacteraceae</taxon>
        <taxon>Roseovarius</taxon>
    </lineage>
</organism>
<protein>
    <submittedName>
        <fullName evidence="2">DUF4272 domain-containing protein</fullName>
    </submittedName>
</protein>
<feature type="signal peptide" evidence="1">
    <location>
        <begin position="1"/>
        <end position="20"/>
    </location>
</feature>
<dbReference type="Proteomes" id="UP001364156">
    <property type="component" value="Chromosome"/>
</dbReference>
<feature type="chain" id="PRO_5046960629" evidence="1">
    <location>
        <begin position="21"/>
        <end position="258"/>
    </location>
</feature>
<dbReference type="EMBL" id="CP146069">
    <property type="protein sequence ID" value="WWR45968.1"/>
    <property type="molecule type" value="Genomic_DNA"/>
</dbReference>
<name>A0ABZ2HFU6_9RHOB</name>
<dbReference type="InterPro" id="IPR025368">
    <property type="entry name" value="DUF4272"/>
</dbReference>
<proteinExistence type="predicted"/>
<keyword evidence="1" id="KW-0732">Signal</keyword>
<keyword evidence="3" id="KW-1185">Reference proteome</keyword>
<sequence length="258" mass="28274">MRFLVSILAALGLTSQTATADTSGKEPSEAELARKSYIEGVAADPSEEQLARKARSIAELERLGLPFSENLPVIEDEAGALRRSDEEVAARALAVMITAVKGETRDQALVESVIEQYGAWEFFSPEERGFIETADLPDEAYVQMSWRYESVAVLLWAIGLTDELPAPDQIIDAAMLGSVFRELGAEGLIQKARLRPQSEILDAADLAYRLHWAAMEARVKGAPPPAGLHPGIAYERHYALNWLIGYAGLDWDNMATDT</sequence>
<accession>A0ABZ2HFU6</accession>
<evidence type="ECO:0000313" key="2">
    <source>
        <dbReference type="EMBL" id="WWR45968.1"/>
    </source>
</evidence>
<dbReference type="RefSeq" id="WP_338548871.1">
    <property type="nucleotide sequence ID" value="NZ_CP146069.1"/>
</dbReference>
<evidence type="ECO:0000256" key="1">
    <source>
        <dbReference type="SAM" id="SignalP"/>
    </source>
</evidence>
<reference evidence="2 3" key="1">
    <citation type="submission" date="2023-10" db="EMBL/GenBank/DDBJ databases">
        <title>Roseovarius strain S88 nov., isolated from a marine algae.</title>
        <authorList>
            <person name="Lee M.W."/>
            <person name="Lee J.K."/>
            <person name="Kim J.M."/>
            <person name="Choi D.G."/>
            <person name="Baek J.H."/>
            <person name="Bayburt H."/>
            <person name="Jung J.J."/>
            <person name="Han D.M."/>
            <person name="Jeon C.O."/>
        </authorList>
    </citation>
    <scope>NUCLEOTIDE SEQUENCE [LARGE SCALE GENOMIC DNA]</scope>
    <source>
        <strain evidence="2 3">S88</strain>
    </source>
</reference>
<dbReference type="Pfam" id="PF14094">
    <property type="entry name" value="DUF4272"/>
    <property type="match status" value="1"/>
</dbReference>
<gene>
    <name evidence="2" type="ORF">RZ517_14460</name>
</gene>